<evidence type="ECO:0000256" key="5">
    <source>
        <dbReference type="ARBA" id="ARBA00022989"/>
    </source>
</evidence>
<sequence>MAAPGFSLPLFETERLARNHGILCTVGFMILLPLGIVIARYLRTFTNKWWGAHAVIQLILSGPIIFAGWRYGWEAADLLGNGHFFDPHTKMGMALLILYVIQLVWGLFIHFVKTPSPFGVATRPPQNYFHVFLGLVIMVLAQEQVHYGLYIEWPTMTGNLHPVPQSAKNAWIALTVVFWVLYIVGFALIPRQFSQERQNRESRTKA</sequence>
<dbReference type="CDD" id="cd08760">
    <property type="entry name" value="Cyt_b561_FRRS1_like"/>
    <property type="match status" value="1"/>
</dbReference>
<keyword evidence="6 7" id="KW-0472">Membrane</keyword>
<keyword evidence="3 7" id="KW-0812">Transmembrane</keyword>
<reference evidence="9 11" key="1">
    <citation type="journal article" date="2019" name="Nat. Ecol. Evol.">
        <title>Megaphylogeny resolves global patterns of mushroom evolution.</title>
        <authorList>
            <person name="Varga T."/>
            <person name="Krizsan K."/>
            <person name="Foldi C."/>
            <person name="Dima B."/>
            <person name="Sanchez-Garcia M."/>
            <person name="Sanchez-Ramirez S."/>
            <person name="Szollosi G.J."/>
            <person name="Szarkandi J.G."/>
            <person name="Papp V."/>
            <person name="Albert L."/>
            <person name="Andreopoulos W."/>
            <person name="Angelini C."/>
            <person name="Antonin V."/>
            <person name="Barry K.W."/>
            <person name="Bougher N.L."/>
            <person name="Buchanan P."/>
            <person name="Buyck B."/>
            <person name="Bense V."/>
            <person name="Catcheside P."/>
            <person name="Chovatia M."/>
            <person name="Cooper J."/>
            <person name="Damon W."/>
            <person name="Desjardin D."/>
            <person name="Finy P."/>
            <person name="Geml J."/>
            <person name="Haridas S."/>
            <person name="Hughes K."/>
            <person name="Justo A."/>
            <person name="Karasinski D."/>
            <person name="Kautmanova I."/>
            <person name="Kiss B."/>
            <person name="Kocsube S."/>
            <person name="Kotiranta H."/>
            <person name="LaButti K.M."/>
            <person name="Lechner B.E."/>
            <person name="Liimatainen K."/>
            <person name="Lipzen A."/>
            <person name="Lukacs Z."/>
            <person name="Mihaltcheva S."/>
            <person name="Morgado L.N."/>
            <person name="Niskanen T."/>
            <person name="Noordeloos M.E."/>
            <person name="Ohm R.A."/>
            <person name="Ortiz-Santana B."/>
            <person name="Ovrebo C."/>
            <person name="Racz N."/>
            <person name="Riley R."/>
            <person name="Savchenko A."/>
            <person name="Shiryaev A."/>
            <person name="Soop K."/>
            <person name="Spirin V."/>
            <person name="Szebenyi C."/>
            <person name="Tomsovsky M."/>
            <person name="Tulloss R.E."/>
            <person name="Uehling J."/>
            <person name="Grigoriev I.V."/>
            <person name="Vagvolgyi C."/>
            <person name="Papp T."/>
            <person name="Martin F.M."/>
            <person name="Miettinen O."/>
            <person name="Hibbett D.S."/>
            <person name="Nagy L.G."/>
        </authorList>
    </citation>
    <scope>NUCLEOTIDE SEQUENCE [LARGE SCALE GENOMIC DNA]</scope>
    <source>
        <strain evidence="9 11">CBS 962.96</strain>
    </source>
</reference>
<dbReference type="PANTHER" id="PTHR23130">
    <property type="entry name" value="CYTOCHROME B561 AND DOMON DOMAIN-CONTAINING PROTEIN"/>
    <property type="match status" value="1"/>
</dbReference>
<evidence type="ECO:0000313" key="9">
    <source>
        <dbReference type="EMBL" id="THU83918.1"/>
    </source>
</evidence>
<evidence type="ECO:0000256" key="2">
    <source>
        <dbReference type="ARBA" id="ARBA00022448"/>
    </source>
</evidence>
<feature type="transmembrane region" description="Helical" evidence="7">
    <location>
        <begin position="49"/>
        <end position="71"/>
    </location>
</feature>
<dbReference type="EMBL" id="ML179149">
    <property type="protein sequence ID" value="THU97728.1"/>
    <property type="molecule type" value="Genomic_DNA"/>
</dbReference>
<dbReference type="Proteomes" id="UP000297245">
    <property type="component" value="Unassembled WGS sequence"/>
</dbReference>
<evidence type="ECO:0000256" key="4">
    <source>
        <dbReference type="ARBA" id="ARBA00022982"/>
    </source>
</evidence>
<dbReference type="InterPro" id="IPR006593">
    <property type="entry name" value="Cyt_b561/ferric_Rdtase_TM"/>
</dbReference>
<keyword evidence="11" id="KW-1185">Reference proteome</keyword>
<dbReference type="GO" id="GO:0016020">
    <property type="term" value="C:membrane"/>
    <property type="evidence" value="ECO:0007669"/>
    <property type="project" value="UniProtKB-SubCell"/>
</dbReference>
<proteinExistence type="predicted"/>
<keyword evidence="2" id="KW-0813">Transport</keyword>
<evidence type="ECO:0000256" key="3">
    <source>
        <dbReference type="ARBA" id="ARBA00022692"/>
    </source>
</evidence>
<dbReference type="SMART" id="SM00665">
    <property type="entry name" value="B561"/>
    <property type="match status" value="1"/>
</dbReference>
<feature type="transmembrane region" description="Helical" evidence="7">
    <location>
        <begin position="91"/>
        <end position="111"/>
    </location>
</feature>
<evidence type="ECO:0000256" key="1">
    <source>
        <dbReference type="ARBA" id="ARBA00004370"/>
    </source>
</evidence>
<protein>
    <recommendedName>
        <fullName evidence="8">Cytochrome b561 domain-containing protein</fullName>
    </recommendedName>
</protein>
<evidence type="ECO:0000259" key="8">
    <source>
        <dbReference type="PROSITE" id="PS50939"/>
    </source>
</evidence>
<dbReference type="PANTHER" id="PTHR23130:SF171">
    <property type="entry name" value="OS01G0895300 PROTEIN"/>
    <property type="match status" value="1"/>
</dbReference>
<feature type="domain" description="Cytochrome b561" evidence="8">
    <location>
        <begin position="1"/>
        <end position="188"/>
    </location>
</feature>
<dbReference type="Gene3D" id="1.20.120.1770">
    <property type="match status" value="1"/>
</dbReference>
<comment type="subcellular location">
    <subcellularLocation>
        <location evidence="1">Membrane</location>
    </subcellularLocation>
</comment>
<accession>A0A4S8L704</accession>
<feature type="transmembrane region" description="Helical" evidence="7">
    <location>
        <begin position="170"/>
        <end position="189"/>
    </location>
</feature>
<dbReference type="EMBL" id="ML179634">
    <property type="protein sequence ID" value="THU83918.1"/>
    <property type="molecule type" value="Genomic_DNA"/>
</dbReference>
<evidence type="ECO:0000313" key="11">
    <source>
        <dbReference type="Proteomes" id="UP000297245"/>
    </source>
</evidence>
<name>A0A4S8L704_DENBC</name>
<evidence type="ECO:0000256" key="7">
    <source>
        <dbReference type="SAM" id="Phobius"/>
    </source>
</evidence>
<keyword evidence="4" id="KW-0249">Electron transport</keyword>
<keyword evidence="5 7" id="KW-1133">Transmembrane helix</keyword>
<organism evidence="9 11">
    <name type="scientific">Dendrothele bispora (strain CBS 962.96)</name>
    <dbReference type="NCBI Taxonomy" id="1314807"/>
    <lineage>
        <taxon>Eukaryota</taxon>
        <taxon>Fungi</taxon>
        <taxon>Dikarya</taxon>
        <taxon>Basidiomycota</taxon>
        <taxon>Agaricomycotina</taxon>
        <taxon>Agaricomycetes</taxon>
        <taxon>Agaricomycetidae</taxon>
        <taxon>Agaricales</taxon>
        <taxon>Agaricales incertae sedis</taxon>
        <taxon>Dendrothele</taxon>
    </lineage>
</organism>
<feature type="transmembrane region" description="Helical" evidence="7">
    <location>
        <begin position="20"/>
        <end position="42"/>
    </location>
</feature>
<evidence type="ECO:0000313" key="10">
    <source>
        <dbReference type="EMBL" id="THU97728.1"/>
    </source>
</evidence>
<dbReference type="Pfam" id="PF03188">
    <property type="entry name" value="Cytochrom_B561"/>
    <property type="match status" value="1"/>
</dbReference>
<gene>
    <name evidence="10" type="ORF">K435DRAFT_777818</name>
    <name evidence="9" type="ORF">K435DRAFT_784008</name>
</gene>
<feature type="transmembrane region" description="Helical" evidence="7">
    <location>
        <begin position="131"/>
        <end position="150"/>
    </location>
</feature>
<dbReference type="OrthoDB" id="366214at2759"/>
<dbReference type="AlphaFoldDB" id="A0A4S8L704"/>
<evidence type="ECO:0000256" key="6">
    <source>
        <dbReference type="ARBA" id="ARBA00023136"/>
    </source>
</evidence>
<dbReference type="PROSITE" id="PS50939">
    <property type="entry name" value="CYTOCHROME_B561"/>
    <property type="match status" value="1"/>
</dbReference>